<dbReference type="InterPro" id="IPR001451">
    <property type="entry name" value="Hexapep"/>
</dbReference>
<dbReference type="PANTHER" id="PTHR22572">
    <property type="entry name" value="SUGAR-1-PHOSPHATE GUANYL TRANSFERASE"/>
    <property type="match status" value="1"/>
</dbReference>
<comment type="caution">
    <text evidence="5">The sequence shown here is derived from an EMBL/GenBank/DDBJ whole genome shotgun (WGS) entry which is preliminary data.</text>
</comment>
<feature type="domain" description="Nucleotidyl transferase" evidence="3">
    <location>
        <begin position="2"/>
        <end position="229"/>
    </location>
</feature>
<dbReference type="SUPFAM" id="SSF53448">
    <property type="entry name" value="Nucleotide-diphospho-sugar transferases"/>
    <property type="match status" value="1"/>
</dbReference>
<evidence type="ECO:0000256" key="2">
    <source>
        <dbReference type="ARBA" id="ARBA00013414"/>
    </source>
</evidence>
<evidence type="ECO:0000313" key="5">
    <source>
        <dbReference type="EMBL" id="MFC7126369.1"/>
    </source>
</evidence>
<organism evidence="5 6">
    <name type="scientific">Halovenus rubra</name>
    <dbReference type="NCBI Taxonomy" id="869890"/>
    <lineage>
        <taxon>Archaea</taxon>
        <taxon>Methanobacteriati</taxon>
        <taxon>Methanobacteriota</taxon>
        <taxon>Stenosarchaea group</taxon>
        <taxon>Halobacteria</taxon>
        <taxon>Halobacteriales</taxon>
        <taxon>Haloarculaceae</taxon>
        <taxon>Halovenus</taxon>
    </lineage>
</organism>
<protein>
    <recommendedName>
        <fullName evidence="2">Bifunctional protein GlmU</fullName>
    </recommendedName>
</protein>
<gene>
    <name evidence="5" type="ORF">ACFQJ7_10035</name>
</gene>
<dbReference type="Pfam" id="PF25087">
    <property type="entry name" value="GMPPB_C"/>
    <property type="match status" value="1"/>
</dbReference>
<dbReference type="InterPro" id="IPR050486">
    <property type="entry name" value="Mannose-1P_guanyltransferase"/>
</dbReference>
<dbReference type="SUPFAM" id="SSF51161">
    <property type="entry name" value="Trimeric LpxA-like enzymes"/>
    <property type="match status" value="1"/>
</dbReference>
<dbReference type="Pfam" id="PF00483">
    <property type="entry name" value="NTP_transferase"/>
    <property type="match status" value="1"/>
</dbReference>
<dbReference type="InterPro" id="IPR011004">
    <property type="entry name" value="Trimer_LpxA-like_sf"/>
</dbReference>
<dbReference type="Proteomes" id="UP001596414">
    <property type="component" value="Unassembled WGS sequence"/>
</dbReference>
<dbReference type="InterPro" id="IPR029044">
    <property type="entry name" value="Nucleotide-diphossugar_trans"/>
</dbReference>
<dbReference type="Gene3D" id="2.160.10.10">
    <property type="entry name" value="Hexapeptide repeat proteins"/>
    <property type="match status" value="2"/>
</dbReference>
<dbReference type="Pfam" id="PF00132">
    <property type="entry name" value="Hexapep"/>
    <property type="match status" value="1"/>
</dbReference>
<evidence type="ECO:0000313" key="6">
    <source>
        <dbReference type="Proteomes" id="UP001596414"/>
    </source>
</evidence>
<accession>A0ABD5X772</accession>
<dbReference type="Gene3D" id="3.90.550.10">
    <property type="entry name" value="Spore Coat Polysaccharide Biosynthesis Protein SpsA, Chain A"/>
    <property type="match status" value="1"/>
</dbReference>
<feature type="domain" description="Mannose-1-phosphate guanyltransferase C-terminal" evidence="4">
    <location>
        <begin position="251"/>
        <end position="324"/>
    </location>
</feature>
<dbReference type="CDD" id="cd04181">
    <property type="entry name" value="NTP_transferase"/>
    <property type="match status" value="1"/>
</dbReference>
<evidence type="ECO:0000259" key="3">
    <source>
        <dbReference type="Pfam" id="PF00483"/>
    </source>
</evidence>
<reference evidence="5 6" key="1">
    <citation type="journal article" date="2014" name="Int. J. Syst. Evol. Microbiol.">
        <title>Complete genome sequence of Corynebacterium casei LMG S-19264T (=DSM 44701T), isolated from a smear-ripened cheese.</title>
        <authorList>
            <consortium name="US DOE Joint Genome Institute (JGI-PGF)"/>
            <person name="Walter F."/>
            <person name="Albersmeier A."/>
            <person name="Kalinowski J."/>
            <person name="Ruckert C."/>
        </authorList>
    </citation>
    <scope>NUCLEOTIDE SEQUENCE [LARGE SCALE GENOMIC DNA]</scope>
    <source>
        <strain evidence="5 6">CGMCC 4.7215</strain>
    </source>
</reference>
<dbReference type="RefSeq" id="WP_267635924.1">
    <property type="nucleotide sequence ID" value="NZ_JAODIY010000001.1"/>
</dbReference>
<name>A0ABD5X772_9EURY</name>
<dbReference type="InterPro" id="IPR056729">
    <property type="entry name" value="GMPPB_C"/>
</dbReference>
<dbReference type="AlphaFoldDB" id="A0ABD5X772"/>
<comment type="similarity">
    <text evidence="1">Belongs to the transferase hexapeptide repeat family.</text>
</comment>
<dbReference type="InterPro" id="IPR005835">
    <property type="entry name" value="NTP_transferase_dom"/>
</dbReference>
<proteinExistence type="inferred from homology"/>
<dbReference type="EMBL" id="JBHSZQ010000020">
    <property type="protein sequence ID" value="MFC7126369.1"/>
    <property type="molecule type" value="Genomic_DNA"/>
</dbReference>
<sequence>MKAVVLAAGEGRRLQPLTSRRPKPMIPVANKPVLEYVVEAVAEAGIEEVVLVVGYKRERIQTYFENGDKWDIEITYAIQDAQLGTGHAVQQVQSLVDNEFLVLNGDRIIDADLVEEVRETESRETPATISVTRVEPAQEYGITVTDDDGLVRIDEKPTGESQSTVINAGVYRFTDTIFEAIEKCNRSPDGEVCLPSAINHLATETTVDIVKYHGRWLDVTYPWDLLFVNDTIVTAHEAPENGQVAESATVTDRVHIGEGTAIHANATVKRGTSLGPNVTVGTNAVVSNAVVMQDATIDDGAVVRDCIVDENVTIGPNATVAGGTATVAVEETVHTDVTLGGVIGANTRLGGGAVISPGTVIGDDVTVRDGTTVGGQIESNATIYRG</sequence>
<evidence type="ECO:0000256" key="1">
    <source>
        <dbReference type="ARBA" id="ARBA00007274"/>
    </source>
</evidence>
<evidence type="ECO:0000259" key="4">
    <source>
        <dbReference type="Pfam" id="PF25087"/>
    </source>
</evidence>